<sequence length="340" mass="36310">MAETMKAWQYTTAAGGLEKTLYNTTTFPTPSKNTLSPNQIFLQVISASLNPVDYKIPELGMVGKIMIPTPAIPGHDFCAKVVATHDTNDTLKVGQKVFGALGGEVRYGSCGEYIVAKTEECVPLPEGVDEDDAAAVGVAGKTAYQCLKPYIKAGMKVFINGGSGGTGTFGIQIAKILGGHITTSCSTGNVALCKELGADEVIDYKTNDLLQVLKTQGQVFDLVVDNVGAPATLYKECHHFLKAGCKFIQVGAAADVGSAANLVKNMALPSWLGGGQRPFQFLTLKANREDFAELGKWLAEGKMRTVIDQVFEWEDVPKAFEKLKTGRTRGKIAVHVTAKG</sequence>
<dbReference type="SMART" id="SM00829">
    <property type="entry name" value="PKS_ER"/>
    <property type="match status" value="1"/>
</dbReference>
<dbReference type="GO" id="GO:0016491">
    <property type="term" value="F:oxidoreductase activity"/>
    <property type="evidence" value="ECO:0007669"/>
    <property type="project" value="InterPro"/>
</dbReference>
<protein>
    <submittedName>
        <fullName evidence="2">GroES-like protein</fullName>
    </submittedName>
</protein>
<keyword evidence="3" id="KW-1185">Reference proteome</keyword>
<proteinExistence type="predicted"/>
<dbReference type="AlphaFoldDB" id="A0A9P4NDF1"/>
<dbReference type="Pfam" id="PF08240">
    <property type="entry name" value="ADH_N"/>
    <property type="match status" value="1"/>
</dbReference>
<evidence type="ECO:0000313" key="2">
    <source>
        <dbReference type="EMBL" id="KAF2414975.1"/>
    </source>
</evidence>
<name>A0A9P4NDF1_9PEZI</name>
<evidence type="ECO:0000313" key="3">
    <source>
        <dbReference type="Proteomes" id="UP000800235"/>
    </source>
</evidence>
<dbReference type="PANTHER" id="PTHR44013">
    <property type="entry name" value="ZINC-TYPE ALCOHOL DEHYDROGENASE-LIKE PROTEIN C16A3.02C"/>
    <property type="match status" value="1"/>
</dbReference>
<comment type="caution">
    <text evidence="2">The sequence shown here is derived from an EMBL/GenBank/DDBJ whole genome shotgun (WGS) entry which is preliminary data.</text>
</comment>
<dbReference type="SUPFAM" id="SSF50129">
    <property type="entry name" value="GroES-like"/>
    <property type="match status" value="1"/>
</dbReference>
<organism evidence="2 3">
    <name type="scientific">Tothia fuscella</name>
    <dbReference type="NCBI Taxonomy" id="1048955"/>
    <lineage>
        <taxon>Eukaryota</taxon>
        <taxon>Fungi</taxon>
        <taxon>Dikarya</taxon>
        <taxon>Ascomycota</taxon>
        <taxon>Pezizomycotina</taxon>
        <taxon>Dothideomycetes</taxon>
        <taxon>Pleosporomycetidae</taxon>
        <taxon>Venturiales</taxon>
        <taxon>Cylindrosympodiaceae</taxon>
        <taxon>Tothia</taxon>
    </lineage>
</organism>
<reference evidence="2" key="1">
    <citation type="journal article" date="2020" name="Stud. Mycol.">
        <title>101 Dothideomycetes genomes: a test case for predicting lifestyles and emergence of pathogens.</title>
        <authorList>
            <person name="Haridas S."/>
            <person name="Albert R."/>
            <person name="Binder M."/>
            <person name="Bloem J."/>
            <person name="Labutti K."/>
            <person name="Salamov A."/>
            <person name="Andreopoulos B."/>
            <person name="Baker S."/>
            <person name="Barry K."/>
            <person name="Bills G."/>
            <person name="Bluhm B."/>
            <person name="Cannon C."/>
            <person name="Castanera R."/>
            <person name="Culley D."/>
            <person name="Daum C."/>
            <person name="Ezra D."/>
            <person name="Gonzalez J."/>
            <person name="Henrissat B."/>
            <person name="Kuo A."/>
            <person name="Liang C."/>
            <person name="Lipzen A."/>
            <person name="Lutzoni F."/>
            <person name="Magnuson J."/>
            <person name="Mondo S."/>
            <person name="Nolan M."/>
            <person name="Ohm R."/>
            <person name="Pangilinan J."/>
            <person name="Park H.-J."/>
            <person name="Ramirez L."/>
            <person name="Alfaro M."/>
            <person name="Sun H."/>
            <person name="Tritt A."/>
            <person name="Yoshinaga Y."/>
            <person name="Zwiers L.-H."/>
            <person name="Turgeon B."/>
            <person name="Goodwin S."/>
            <person name="Spatafora J."/>
            <person name="Crous P."/>
            <person name="Grigoriev I."/>
        </authorList>
    </citation>
    <scope>NUCLEOTIDE SEQUENCE</scope>
    <source>
        <strain evidence="2">CBS 130266</strain>
    </source>
</reference>
<dbReference type="CDD" id="cd08267">
    <property type="entry name" value="MDR1"/>
    <property type="match status" value="1"/>
</dbReference>
<dbReference type="Gene3D" id="3.90.180.10">
    <property type="entry name" value="Medium-chain alcohol dehydrogenases, catalytic domain"/>
    <property type="match status" value="1"/>
</dbReference>
<dbReference type="EMBL" id="MU007264">
    <property type="protein sequence ID" value="KAF2414975.1"/>
    <property type="molecule type" value="Genomic_DNA"/>
</dbReference>
<gene>
    <name evidence="2" type="ORF">EJ08DRAFT_739760</name>
</gene>
<dbReference type="Pfam" id="PF13602">
    <property type="entry name" value="ADH_zinc_N_2"/>
    <property type="match status" value="1"/>
</dbReference>
<dbReference type="PANTHER" id="PTHR44013:SF1">
    <property type="entry name" value="ZINC-TYPE ALCOHOL DEHYDROGENASE-LIKE PROTEIN C16A3.02C"/>
    <property type="match status" value="1"/>
</dbReference>
<dbReference type="SUPFAM" id="SSF51735">
    <property type="entry name" value="NAD(P)-binding Rossmann-fold domains"/>
    <property type="match status" value="1"/>
</dbReference>
<accession>A0A9P4NDF1</accession>
<dbReference type="Proteomes" id="UP000800235">
    <property type="component" value="Unassembled WGS sequence"/>
</dbReference>
<dbReference type="InterPro" id="IPR020843">
    <property type="entry name" value="ER"/>
</dbReference>
<dbReference type="InterPro" id="IPR052733">
    <property type="entry name" value="Chloroplast_QOR"/>
</dbReference>
<dbReference type="InterPro" id="IPR036291">
    <property type="entry name" value="NAD(P)-bd_dom_sf"/>
</dbReference>
<dbReference type="InterPro" id="IPR013154">
    <property type="entry name" value="ADH-like_N"/>
</dbReference>
<evidence type="ECO:0000259" key="1">
    <source>
        <dbReference type="SMART" id="SM00829"/>
    </source>
</evidence>
<dbReference type="InterPro" id="IPR011032">
    <property type="entry name" value="GroES-like_sf"/>
</dbReference>
<feature type="domain" description="Enoyl reductase (ER)" evidence="1">
    <location>
        <begin position="20"/>
        <end position="334"/>
    </location>
</feature>
<dbReference type="Gene3D" id="3.40.50.720">
    <property type="entry name" value="NAD(P)-binding Rossmann-like Domain"/>
    <property type="match status" value="1"/>
</dbReference>
<dbReference type="OrthoDB" id="201656at2759"/>